<evidence type="ECO:0000313" key="8">
    <source>
        <dbReference type="EMBL" id="SDH33146.1"/>
    </source>
</evidence>
<dbReference type="InterPro" id="IPR051473">
    <property type="entry name" value="P2Ox-like"/>
</dbReference>
<evidence type="ECO:0000256" key="1">
    <source>
        <dbReference type="ARBA" id="ARBA00001974"/>
    </source>
</evidence>
<dbReference type="GO" id="GO:0050660">
    <property type="term" value="F:flavin adenine dinucleotide binding"/>
    <property type="evidence" value="ECO:0007669"/>
    <property type="project" value="InterPro"/>
</dbReference>
<dbReference type="InterPro" id="IPR036188">
    <property type="entry name" value="FAD/NAD-bd_sf"/>
</dbReference>
<keyword evidence="5" id="KW-0560">Oxidoreductase</keyword>
<sequence>MSVNSLFINTKGTQQNTYDAIVIGSGISGGWAAKELCEQGLKTLVLERGRNIEHIKDYPTATMAPWEFRHRGQMSKEFLQENPLISKAAGFGEDTAHFFIKDKDHPYIQEKPFDWIRGYQVGGKSLTWGRACQRWSNFEFTAPERYGYGIGWAINYDTIAPWYSHVEKFIGVCGTRDGIEAMPDGEFMAPFELNCVEAEIRWKIKANYKDRHLVHARWAQLTEPKELHLQQGRTRCQARSLCMRGCPFGAYFSSVSSTLPWAKKTGHLTVRPFSVVHSIIYDEQKGKATGVRVIDANTKEVTDFFARIIFVNASALNTNLVLLNSISNRFPNGLGNDNGLLGKYVAFHNYRASVSAEMDGMEDKYYYGRNPTEPIIANYRNLHQQDTDYVGGFTTFMGAYRPRANGDLSENKIGAAYKEALTEPGGWRTYMYMQGETIPKETNHVRLSPDKKDQWGIPLLITSVDYDDNDEKMIKDFLTQSAEMMDKAGCKNIEQHDNHQAPGLDIHEMGGCRMGKDVRTSLLNEWNQLHHCKNVFVTDGAAMTSTGNQSPSLLYMALTARAATHAINEMKKGNL</sequence>
<evidence type="ECO:0000259" key="7">
    <source>
        <dbReference type="Pfam" id="PF05199"/>
    </source>
</evidence>
<protein>
    <submittedName>
        <fullName evidence="8">Choline dehydrogenase</fullName>
    </submittedName>
</protein>
<proteinExistence type="inferred from homology"/>
<evidence type="ECO:0000256" key="3">
    <source>
        <dbReference type="ARBA" id="ARBA00022630"/>
    </source>
</evidence>
<dbReference type="GO" id="GO:0016614">
    <property type="term" value="F:oxidoreductase activity, acting on CH-OH group of donors"/>
    <property type="evidence" value="ECO:0007669"/>
    <property type="project" value="InterPro"/>
</dbReference>
<keyword evidence="4" id="KW-0274">FAD</keyword>
<dbReference type="RefSeq" id="WP_089837733.1">
    <property type="nucleotide sequence ID" value="NZ_FNBN01000011.1"/>
</dbReference>
<dbReference type="STRING" id="104663.SAMN04488121_11160"/>
<dbReference type="SUPFAM" id="SSF54373">
    <property type="entry name" value="FAD-linked reductases, C-terminal domain"/>
    <property type="match status" value="1"/>
</dbReference>
<dbReference type="OrthoDB" id="1154541at2"/>
<feature type="domain" description="Glucose-methanol-choline oxidoreductase N-terminal" evidence="6">
    <location>
        <begin position="115"/>
        <end position="325"/>
    </location>
</feature>
<dbReference type="Proteomes" id="UP000199045">
    <property type="component" value="Unassembled WGS sequence"/>
</dbReference>
<dbReference type="SUPFAM" id="SSF51905">
    <property type="entry name" value="FAD/NAD(P)-binding domain"/>
    <property type="match status" value="1"/>
</dbReference>
<dbReference type="Pfam" id="PF00732">
    <property type="entry name" value="GMC_oxred_N"/>
    <property type="match status" value="1"/>
</dbReference>
<evidence type="ECO:0000313" key="9">
    <source>
        <dbReference type="Proteomes" id="UP000199045"/>
    </source>
</evidence>
<evidence type="ECO:0000256" key="2">
    <source>
        <dbReference type="ARBA" id="ARBA00010790"/>
    </source>
</evidence>
<organism evidence="8 9">
    <name type="scientific">Chitinophaga filiformis</name>
    <name type="common">Myxococcus filiformis</name>
    <name type="synonym">Flexibacter filiformis</name>
    <dbReference type="NCBI Taxonomy" id="104663"/>
    <lineage>
        <taxon>Bacteria</taxon>
        <taxon>Pseudomonadati</taxon>
        <taxon>Bacteroidota</taxon>
        <taxon>Chitinophagia</taxon>
        <taxon>Chitinophagales</taxon>
        <taxon>Chitinophagaceae</taxon>
        <taxon>Chitinophaga</taxon>
    </lineage>
</organism>
<dbReference type="InterPro" id="IPR000172">
    <property type="entry name" value="GMC_OxRdtase_N"/>
</dbReference>
<evidence type="ECO:0000259" key="6">
    <source>
        <dbReference type="Pfam" id="PF00732"/>
    </source>
</evidence>
<evidence type="ECO:0000256" key="5">
    <source>
        <dbReference type="ARBA" id="ARBA00023002"/>
    </source>
</evidence>
<accession>A0A1G8BIR5</accession>
<dbReference type="EMBL" id="FNBN01000011">
    <property type="protein sequence ID" value="SDH33146.1"/>
    <property type="molecule type" value="Genomic_DNA"/>
</dbReference>
<dbReference type="Gene3D" id="3.50.50.60">
    <property type="entry name" value="FAD/NAD(P)-binding domain"/>
    <property type="match status" value="2"/>
</dbReference>
<dbReference type="Pfam" id="PF05199">
    <property type="entry name" value="GMC_oxred_C"/>
    <property type="match status" value="1"/>
</dbReference>
<dbReference type="PANTHER" id="PTHR42784">
    <property type="entry name" value="PYRANOSE 2-OXIDASE"/>
    <property type="match status" value="1"/>
</dbReference>
<name>A0A1G8BIR5_CHIFI</name>
<comment type="similarity">
    <text evidence="2">Belongs to the GMC oxidoreductase family.</text>
</comment>
<dbReference type="InterPro" id="IPR007867">
    <property type="entry name" value="GMC_OxRtase_C"/>
</dbReference>
<dbReference type="PANTHER" id="PTHR42784:SF1">
    <property type="entry name" value="PYRANOSE 2-OXIDASE"/>
    <property type="match status" value="1"/>
</dbReference>
<comment type="cofactor">
    <cofactor evidence="1">
        <name>FAD</name>
        <dbReference type="ChEBI" id="CHEBI:57692"/>
    </cofactor>
</comment>
<reference evidence="8 9" key="1">
    <citation type="submission" date="2016-10" db="EMBL/GenBank/DDBJ databases">
        <authorList>
            <person name="de Groot N.N."/>
        </authorList>
    </citation>
    <scope>NUCLEOTIDE SEQUENCE [LARGE SCALE GENOMIC DNA]</scope>
    <source>
        <strain evidence="8 9">DSM 527</strain>
    </source>
</reference>
<gene>
    <name evidence="8" type="ORF">SAMN04488121_11160</name>
</gene>
<evidence type="ECO:0000256" key="4">
    <source>
        <dbReference type="ARBA" id="ARBA00022827"/>
    </source>
</evidence>
<dbReference type="AlphaFoldDB" id="A0A1G8BIR5"/>
<keyword evidence="3" id="KW-0285">Flavoprotein</keyword>
<feature type="domain" description="Glucose-methanol-choline oxidoreductase C-terminal" evidence="7">
    <location>
        <begin position="439"/>
        <end position="558"/>
    </location>
</feature>